<feature type="transmembrane region" description="Helical" evidence="1">
    <location>
        <begin position="214"/>
        <end position="231"/>
    </location>
</feature>
<proteinExistence type="inferred from homology"/>
<comment type="function">
    <text evidence="1">Involved in the lipid remodeling steps of GPI-anchor maturation.</text>
</comment>
<feature type="transmembrane region" description="Helical" evidence="1">
    <location>
        <begin position="120"/>
        <end position="138"/>
    </location>
</feature>
<dbReference type="EMBL" id="JAIVGD010000019">
    <property type="protein sequence ID" value="KAH0748726.1"/>
    <property type="molecule type" value="Genomic_DNA"/>
</dbReference>
<dbReference type="PANTHER" id="PTHR13148">
    <property type="entry name" value="PER1-RELATED"/>
    <property type="match status" value="1"/>
</dbReference>
<keyword evidence="1" id="KW-0337">GPI-anchor biosynthesis</keyword>
<feature type="transmembrane region" description="Helical" evidence="1">
    <location>
        <begin position="183"/>
        <end position="202"/>
    </location>
</feature>
<comment type="subcellular location">
    <subcellularLocation>
        <location evidence="1">Golgi apparatus membrane</location>
        <topology evidence="1">Multi-pass membrane protein</topology>
    </subcellularLocation>
</comment>
<evidence type="ECO:0000313" key="3">
    <source>
        <dbReference type="Proteomes" id="UP000826656"/>
    </source>
</evidence>
<keyword evidence="1" id="KW-0472">Membrane</keyword>
<sequence length="247" mass="28695">MCWSLQGDWMCGGKMLSTLEEGRQKLGLQPIKYHRKWPFQRVYGIQEPVSVAFSVLNLAIQFHGWVSFFILVNYNLPFSPKKKPYYEYTGLWHIYAILSMNSWIWSAVSHSRDVELTEKLDYSSVVAFIGYSLLVAILRAFNVRDEASRVMIAAPIVAFVTTHILYLNFYQLDYGFTRHPSRWKLWVVVAGGILSTLIKIYDFPPYMGYVDADALWHAMSIPLTYLWWSFVRDDSQFGTTTLTKKAK</sequence>
<gene>
    <name evidence="2" type="ORF">KY290_027958</name>
</gene>
<keyword evidence="3" id="KW-1185">Reference proteome</keyword>
<keyword evidence="1" id="KW-0812">Transmembrane</keyword>
<organism evidence="2 3">
    <name type="scientific">Solanum tuberosum</name>
    <name type="common">Potato</name>
    <dbReference type="NCBI Taxonomy" id="4113"/>
    <lineage>
        <taxon>Eukaryota</taxon>
        <taxon>Viridiplantae</taxon>
        <taxon>Streptophyta</taxon>
        <taxon>Embryophyta</taxon>
        <taxon>Tracheophyta</taxon>
        <taxon>Spermatophyta</taxon>
        <taxon>Magnoliopsida</taxon>
        <taxon>eudicotyledons</taxon>
        <taxon>Gunneridae</taxon>
        <taxon>Pentapetalae</taxon>
        <taxon>asterids</taxon>
        <taxon>lamiids</taxon>
        <taxon>Solanales</taxon>
        <taxon>Solanaceae</taxon>
        <taxon>Solanoideae</taxon>
        <taxon>Solaneae</taxon>
        <taxon>Solanum</taxon>
    </lineage>
</organism>
<dbReference type="Proteomes" id="UP000826656">
    <property type="component" value="Unassembled WGS sequence"/>
</dbReference>
<feature type="transmembrane region" description="Helical" evidence="1">
    <location>
        <begin position="88"/>
        <end position="108"/>
    </location>
</feature>
<reference evidence="2 3" key="1">
    <citation type="journal article" date="2021" name="bioRxiv">
        <title>Chromosome-scale and haplotype-resolved genome assembly of a tetraploid potato cultivar.</title>
        <authorList>
            <person name="Sun H."/>
            <person name="Jiao W.-B."/>
            <person name="Krause K."/>
            <person name="Campoy J.A."/>
            <person name="Goel M."/>
            <person name="Folz-Donahue K."/>
            <person name="Kukat C."/>
            <person name="Huettel B."/>
            <person name="Schneeberger K."/>
        </authorList>
    </citation>
    <scope>NUCLEOTIDE SEQUENCE [LARGE SCALE GENOMIC DNA]</scope>
    <source>
        <strain evidence="2">SolTubOtavaFocal</strain>
        <tissue evidence="2">Leaves</tissue>
    </source>
</reference>
<comment type="caution">
    <text evidence="2">The sequence shown here is derived from an EMBL/GenBank/DDBJ whole genome shotgun (WGS) entry which is preliminary data.</text>
</comment>
<keyword evidence="1" id="KW-1133">Transmembrane helix</keyword>
<dbReference type="PANTHER" id="PTHR13148:SF9">
    <property type="entry name" value="POST-GPI ATTACHMENT TO PROTEINS FACTOR 3"/>
    <property type="match status" value="1"/>
</dbReference>
<feature type="transmembrane region" description="Helical" evidence="1">
    <location>
        <begin position="150"/>
        <end position="171"/>
    </location>
</feature>
<evidence type="ECO:0000256" key="1">
    <source>
        <dbReference type="RuleBase" id="RU365066"/>
    </source>
</evidence>
<dbReference type="InterPro" id="IPR007217">
    <property type="entry name" value="Per1-like"/>
</dbReference>
<evidence type="ECO:0000313" key="2">
    <source>
        <dbReference type="EMBL" id="KAH0748726.1"/>
    </source>
</evidence>
<dbReference type="Pfam" id="PF04080">
    <property type="entry name" value="Per1"/>
    <property type="match status" value="2"/>
</dbReference>
<keyword evidence="1" id="KW-0333">Golgi apparatus</keyword>
<comment type="caution">
    <text evidence="1">Lacks conserved residue(s) required for the propagation of feature annotation.</text>
</comment>
<accession>A0ABQ7UGI1</accession>
<name>A0ABQ7UGI1_SOLTU</name>
<protein>
    <recommendedName>
        <fullName evidence="1">Post-GPI attachment to proteins factor 3</fullName>
    </recommendedName>
</protein>
<comment type="similarity">
    <text evidence="1">Belongs to the PGAP3 family.</text>
</comment>
<feature type="transmembrane region" description="Helical" evidence="1">
    <location>
        <begin position="51"/>
        <end position="76"/>
    </location>
</feature>